<organism evidence="2 3">
    <name type="scientific">Nocardioides glacieisoli</name>
    <dbReference type="NCBI Taxonomy" id="1168730"/>
    <lineage>
        <taxon>Bacteria</taxon>
        <taxon>Bacillati</taxon>
        <taxon>Actinomycetota</taxon>
        <taxon>Actinomycetes</taxon>
        <taxon>Propionibacteriales</taxon>
        <taxon>Nocardioidaceae</taxon>
        <taxon>Nocardioides</taxon>
    </lineage>
</organism>
<dbReference type="AlphaFoldDB" id="A0A4Q2RJY5"/>
<evidence type="ECO:0000313" key="3">
    <source>
        <dbReference type="Proteomes" id="UP000291838"/>
    </source>
</evidence>
<reference evidence="2 3" key="1">
    <citation type="submission" date="2019-01" db="EMBL/GenBank/DDBJ databases">
        <title>Novel species of Nocardioides.</title>
        <authorList>
            <person name="Liu Q."/>
            <person name="Xin Y.-H."/>
        </authorList>
    </citation>
    <scope>NUCLEOTIDE SEQUENCE [LARGE SCALE GENOMIC DNA]</scope>
    <source>
        <strain evidence="2 3">HLT3-15</strain>
    </source>
</reference>
<dbReference type="InterPro" id="IPR002931">
    <property type="entry name" value="Transglutaminase-like"/>
</dbReference>
<gene>
    <name evidence="2" type="ORF">EUA06_20760</name>
</gene>
<proteinExistence type="predicted"/>
<dbReference type="Proteomes" id="UP000291838">
    <property type="component" value="Unassembled WGS sequence"/>
</dbReference>
<evidence type="ECO:0000259" key="1">
    <source>
        <dbReference type="Pfam" id="PF01841"/>
    </source>
</evidence>
<dbReference type="Pfam" id="PF01841">
    <property type="entry name" value="Transglut_core"/>
    <property type="match status" value="1"/>
</dbReference>
<sequence length="319" mass="36027">MTTSPATNHSAQVQSVLDYYTAQSVSSSPGRHAARFDELPVEPAAVARTVQNLLIYEWVAEPFYAVAIPDERREETHLRTTEALIEAMLALDDRALAEPRSADKRVVGICRHFMLLAVAILRHHGVPARSRGGFGSYFGPGKQEDHWVCEYWDGSEQRWRVLDPQFDDKFVAALGIDHDITDVPRDKFWTASRAWRSCRSGESDPMVFGIEKHEMRGLWFVAGSLVRDVATLNKVEVLPWDVWGAQPAPDTELSQQELTFFDGLAEITADPDANHLEIRRRFAADPGLAVPTTVFNSMLQRRDRMPLEWEDADVTPISR</sequence>
<evidence type="ECO:0000313" key="2">
    <source>
        <dbReference type="EMBL" id="RYB88566.1"/>
    </source>
</evidence>
<dbReference type="Gene3D" id="3.10.620.30">
    <property type="match status" value="1"/>
</dbReference>
<dbReference type="SUPFAM" id="SSF54001">
    <property type="entry name" value="Cysteine proteinases"/>
    <property type="match status" value="1"/>
</dbReference>
<dbReference type="OrthoDB" id="148799at2"/>
<dbReference type="RefSeq" id="WP_129479346.1">
    <property type="nucleotide sequence ID" value="NZ_SDWS01000013.1"/>
</dbReference>
<name>A0A4Q2RJY5_9ACTN</name>
<feature type="domain" description="Transglutaminase-like" evidence="1">
    <location>
        <begin position="105"/>
        <end position="164"/>
    </location>
</feature>
<accession>A0A4Q2RJY5</accession>
<dbReference type="EMBL" id="SDWS01000013">
    <property type="protein sequence ID" value="RYB88566.1"/>
    <property type="molecule type" value="Genomic_DNA"/>
</dbReference>
<keyword evidence="3" id="KW-1185">Reference proteome</keyword>
<comment type="caution">
    <text evidence="2">The sequence shown here is derived from an EMBL/GenBank/DDBJ whole genome shotgun (WGS) entry which is preliminary data.</text>
</comment>
<dbReference type="InterPro" id="IPR038765">
    <property type="entry name" value="Papain-like_cys_pep_sf"/>
</dbReference>
<protein>
    <submittedName>
        <fullName evidence="2">Transglutaminase domain-containing protein</fullName>
    </submittedName>
</protein>